<dbReference type="NCBIfam" id="NF033831">
    <property type="entry name" value="sce7725_fam"/>
    <property type="match status" value="1"/>
</dbReference>
<dbReference type="RefSeq" id="WP_246922249.1">
    <property type="nucleotide sequence ID" value="NZ_CP140151.1"/>
</dbReference>
<accession>A0ABZ0Y7J2</accession>
<proteinExistence type="predicted"/>
<dbReference type="InterPro" id="IPR047727">
    <property type="entry name" value="Sce7725-like"/>
</dbReference>
<name>A0ABZ0Y7J2_9GAMM</name>
<reference evidence="1 2" key="1">
    <citation type="submission" date="2023-11" db="EMBL/GenBank/DDBJ databases">
        <title>MicrobeMod: A computational toolkit for identifying prokaryotic methylation and restriction-modification with nanopore sequencing.</title>
        <authorList>
            <person name="Crits-Christoph A."/>
            <person name="Kang S.C."/>
            <person name="Lee H."/>
            <person name="Ostrov N."/>
        </authorList>
    </citation>
    <scope>NUCLEOTIDE SEQUENCE [LARGE SCALE GENOMIC DNA]</scope>
    <source>
        <strain evidence="1 2">ATCC 43984</strain>
    </source>
</reference>
<gene>
    <name evidence="1" type="ORF">SR908_11070</name>
</gene>
<organism evidence="1 2">
    <name type="scientific">Chromohalobacter canadensis</name>
    <dbReference type="NCBI Taxonomy" id="141389"/>
    <lineage>
        <taxon>Bacteria</taxon>
        <taxon>Pseudomonadati</taxon>
        <taxon>Pseudomonadota</taxon>
        <taxon>Gammaproteobacteria</taxon>
        <taxon>Oceanospirillales</taxon>
        <taxon>Halomonadaceae</taxon>
        <taxon>Chromohalobacter</taxon>
    </lineage>
</organism>
<evidence type="ECO:0000313" key="2">
    <source>
        <dbReference type="Proteomes" id="UP001321908"/>
    </source>
</evidence>
<dbReference type="Proteomes" id="UP001321908">
    <property type="component" value="Chromosome"/>
</dbReference>
<sequence length="314" mass="34001">MYWPFFRSKQEEMIALKELGPYLGSNLVVPVIKPHDAASRVEGQISRVLQTGLRAALIVNTNEGSPVPAVADVMAMENSLENAYPNQVFPTLEVHPGVTAADVSGFLNTYSGRTQVFVHRAHTLSAAIFPASDAIHIFESNGVSPQFVSCFSASRCVILRDGFKKQSVNGGYPSVSYFDDLAYSYRIHGYDGFGDFAAIGDVPYNTGGGQPSHVALHLTEPHQNNTFHCRHFVSAVPPATTDVQTKYFDALAQLIGHTGSPGVGPFSTFGVSDYCNNYVAGNFPGLGSPKRWSTKHHIQLLHSVLDVSSAAPWV</sequence>
<keyword evidence="2" id="KW-1185">Reference proteome</keyword>
<protein>
    <submittedName>
        <fullName evidence="1">Sce7725 family protein</fullName>
    </submittedName>
</protein>
<evidence type="ECO:0000313" key="1">
    <source>
        <dbReference type="EMBL" id="WQH08026.1"/>
    </source>
</evidence>
<dbReference type="EMBL" id="CP140151">
    <property type="protein sequence ID" value="WQH08026.1"/>
    <property type="molecule type" value="Genomic_DNA"/>
</dbReference>